<dbReference type="InterPro" id="IPR000642">
    <property type="entry name" value="Peptidase_M41"/>
</dbReference>
<dbReference type="Pfam" id="PF01434">
    <property type="entry name" value="Peptidase_M41"/>
    <property type="match status" value="1"/>
</dbReference>
<feature type="domain" description="AAA+ ATPase" evidence="17">
    <location>
        <begin position="203"/>
        <end position="340"/>
    </location>
</feature>
<reference evidence="18" key="1">
    <citation type="journal article" date="2021" name="J. Phycol.">
        <title>Olisthodiscus represents a new class of Ochrophyta.</title>
        <authorList>
            <person name="Barcyte D."/>
            <person name="Eikrem W."/>
            <person name="Engesmo A."/>
            <person name="Seoane S."/>
            <person name="Wohlmann J."/>
            <person name="Horak A."/>
            <person name="Yurchenko T."/>
            <person name="Elias M."/>
        </authorList>
    </citation>
    <scope>NUCLEOTIDE SEQUENCE</scope>
    <source>
        <strain evidence="18">K-0444</strain>
    </source>
</reference>
<evidence type="ECO:0000256" key="7">
    <source>
        <dbReference type="ARBA" id="ARBA00022741"/>
    </source>
</evidence>
<keyword evidence="10 15" id="KW-0067">ATP-binding</keyword>
<dbReference type="InterPro" id="IPR003593">
    <property type="entry name" value="AAA+_ATPase"/>
</dbReference>
<comment type="similarity">
    <text evidence="3">In the N-terminal section; belongs to the AAA ATPase family.</text>
</comment>
<proteinExistence type="inferred from homology"/>
<dbReference type="SUPFAM" id="SSF140990">
    <property type="entry name" value="FtsH protease domain-like"/>
    <property type="match status" value="1"/>
</dbReference>
<dbReference type="Gene3D" id="1.20.58.760">
    <property type="entry name" value="Peptidase M41"/>
    <property type="match status" value="1"/>
</dbReference>
<evidence type="ECO:0000313" key="18">
    <source>
        <dbReference type="EMBL" id="QQW50444.1"/>
    </source>
</evidence>
<comment type="subunit">
    <text evidence="15">Homohexamer.</text>
</comment>
<dbReference type="SMART" id="SM00382">
    <property type="entry name" value="AAA"/>
    <property type="match status" value="1"/>
</dbReference>
<keyword evidence="6 15" id="KW-0479">Metal-binding</keyword>
<dbReference type="GO" id="GO:0010304">
    <property type="term" value="P:PSII associated light-harvesting complex II catabolic process"/>
    <property type="evidence" value="ECO:0007669"/>
    <property type="project" value="UniProtKB-ARBA"/>
</dbReference>
<evidence type="ECO:0000256" key="15">
    <source>
        <dbReference type="HAMAP-Rule" id="MF_01458"/>
    </source>
</evidence>
<evidence type="ECO:0000256" key="11">
    <source>
        <dbReference type="ARBA" id="ARBA00022989"/>
    </source>
</evidence>
<keyword evidence="13" id="KW-0793">Thylakoid</keyword>
<keyword evidence="9 15" id="KW-0862">Zinc</keyword>
<feature type="binding site" evidence="15">
    <location>
        <begin position="211"/>
        <end position="218"/>
    </location>
    <ligand>
        <name>ATP</name>
        <dbReference type="ChEBI" id="CHEBI:30616"/>
    </ligand>
</feature>
<comment type="similarity">
    <text evidence="15">In the central section; belongs to the AAA ATPase family.</text>
</comment>
<feature type="binding site" evidence="15">
    <location>
        <position position="430"/>
    </location>
    <ligand>
        <name>Zn(2+)</name>
        <dbReference type="ChEBI" id="CHEBI:29105"/>
        <note>catalytic</note>
    </ligand>
</feature>
<dbReference type="InterPro" id="IPR037219">
    <property type="entry name" value="Peptidase_M41-like"/>
</dbReference>
<protein>
    <recommendedName>
        <fullName evidence="15">ATP-dependent zinc metalloprotease FtsH</fullName>
        <ecNumber evidence="15">3.4.24.-</ecNumber>
    </recommendedName>
</protein>
<dbReference type="InterPro" id="IPR005936">
    <property type="entry name" value="FtsH"/>
</dbReference>
<comment type="function">
    <text evidence="15">Acts as a processive, ATP-dependent zinc metallopeptidase for both cytoplasmic and membrane proteins. Plays a role in the quality control of integral membrane proteins.</text>
</comment>
<dbReference type="GO" id="GO:0009535">
    <property type="term" value="C:chloroplast thylakoid membrane"/>
    <property type="evidence" value="ECO:0007669"/>
    <property type="project" value="TreeGrafter"/>
</dbReference>
<geneLocation type="plastid" evidence="18"/>
<name>A0A7U0KSW5_OLILU</name>
<gene>
    <name evidence="15 18" type="primary">ftsH</name>
</gene>
<keyword evidence="11 15" id="KW-1133">Transmembrane helix</keyword>
<dbReference type="InterPro" id="IPR027417">
    <property type="entry name" value="P-loop_NTPase"/>
</dbReference>
<dbReference type="CDD" id="cd19501">
    <property type="entry name" value="RecA-like_FtsH"/>
    <property type="match status" value="1"/>
</dbReference>
<dbReference type="NCBIfam" id="TIGR01241">
    <property type="entry name" value="FtsH_fam"/>
    <property type="match status" value="1"/>
</dbReference>
<evidence type="ECO:0000256" key="1">
    <source>
        <dbReference type="ARBA" id="ARBA00004370"/>
    </source>
</evidence>
<keyword evidence="18" id="KW-0934">Plastid</keyword>
<dbReference type="RefSeq" id="YP_010152783.1">
    <property type="nucleotide sequence ID" value="NC_057170.1"/>
</dbReference>
<dbReference type="SUPFAM" id="SSF52540">
    <property type="entry name" value="P-loop containing nucleoside triphosphate hydrolases"/>
    <property type="match status" value="1"/>
</dbReference>
<keyword evidence="18" id="KW-0131">Cell cycle</keyword>
<evidence type="ECO:0000256" key="6">
    <source>
        <dbReference type="ARBA" id="ARBA00022723"/>
    </source>
</evidence>
<evidence type="ECO:0000256" key="10">
    <source>
        <dbReference type="ARBA" id="ARBA00022840"/>
    </source>
</evidence>
<evidence type="ECO:0000256" key="2">
    <source>
        <dbReference type="ARBA" id="ARBA00010044"/>
    </source>
</evidence>
<dbReference type="InterPro" id="IPR041569">
    <property type="entry name" value="AAA_lid_3"/>
</dbReference>
<dbReference type="GO" id="GO:0051301">
    <property type="term" value="P:cell division"/>
    <property type="evidence" value="ECO:0007669"/>
    <property type="project" value="UniProtKB-KW"/>
</dbReference>
<dbReference type="InterPro" id="IPR003960">
    <property type="entry name" value="ATPase_AAA_CS"/>
</dbReference>
<evidence type="ECO:0000256" key="5">
    <source>
        <dbReference type="ARBA" id="ARBA00022692"/>
    </source>
</evidence>
<dbReference type="Pfam" id="PF17862">
    <property type="entry name" value="AAA_lid_3"/>
    <property type="match status" value="1"/>
</dbReference>
<dbReference type="GeneID" id="67154453"/>
<evidence type="ECO:0000256" key="8">
    <source>
        <dbReference type="ARBA" id="ARBA00022801"/>
    </source>
</evidence>
<keyword evidence="5 15" id="KW-0812">Transmembrane</keyword>
<dbReference type="EMBL" id="MT859097">
    <property type="protein sequence ID" value="QQW50444.1"/>
    <property type="molecule type" value="Genomic_DNA"/>
</dbReference>
<dbReference type="RefSeq" id="YP_010152847.1">
    <property type="nucleotide sequence ID" value="NC_057170.1"/>
</dbReference>
<evidence type="ECO:0000256" key="13">
    <source>
        <dbReference type="ARBA" id="ARBA00023078"/>
    </source>
</evidence>
<organism evidence="18">
    <name type="scientific">Olisthodiscus luteus</name>
    <name type="common">Marine phytoflagellate</name>
    <dbReference type="NCBI Taxonomy" id="83000"/>
    <lineage>
        <taxon>Eukaryota</taxon>
        <taxon>Sar</taxon>
        <taxon>Stramenopiles</taxon>
        <taxon>Ochrophyta</taxon>
        <taxon>Olisthodiscophyceae</taxon>
        <taxon>Olisthodiscaceae</taxon>
        <taxon>Olisthodiscus</taxon>
    </lineage>
</organism>
<dbReference type="GO" id="GO:0006508">
    <property type="term" value="P:proteolysis"/>
    <property type="evidence" value="ECO:0007669"/>
    <property type="project" value="UniProtKB-KW"/>
</dbReference>
<dbReference type="GO" id="GO:0004222">
    <property type="term" value="F:metalloendopeptidase activity"/>
    <property type="evidence" value="ECO:0007669"/>
    <property type="project" value="InterPro"/>
</dbReference>
<dbReference type="PANTHER" id="PTHR23076:SF139">
    <property type="entry name" value="ATP-DEPENDENT ZINC METALLOPROTEASE FTSH 2, CHLOROPLASTIC"/>
    <property type="match status" value="1"/>
</dbReference>
<feature type="binding site" evidence="15">
    <location>
        <position position="434"/>
    </location>
    <ligand>
        <name>Zn(2+)</name>
        <dbReference type="ChEBI" id="CHEBI:29105"/>
        <note>catalytic</note>
    </ligand>
</feature>
<dbReference type="GO" id="GO:0008270">
    <property type="term" value="F:zinc ion binding"/>
    <property type="evidence" value="ECO:0007669"/>
    <property type="project" value="UniProtKB-UniRule"/>
</dbReference>
<dbReference type="FunFam" id="1.20.58.760:FF:000001">
    <property type="entry name" value="ATP-dependent zinc metalloprotease FtsH"/>
    <property type="match status" value="1"/>
</dbReference>
<evidence type="ECO:0000256" key="9">
    <source>
        <dbReference type="ARBA" id="ARBA00022833"/>
    </source>
</evidence>
<evidence type="ECO:0000256" key="4">
    <source>
        <dbReference type="ARBA" id="ARBA00022670"/>
    </source>
</evidence>
<dbReference type="GO" id="GO:0005886">
    <property type="term" value="C:plasma membrane"/>
    <property type="evidence" value="ECO:0007669"/>
    <property type="project" value="UniProtKB-SubCell"/>
</dbReference>
<dbReference type="GO" id="GO:0005524">
    <property type="term" value="F:ATP binding"/>
    <property type="evidence" value="ECO:0007669"/>
    <property type="project" value="UniProtKB-UniRule"/>
</dbReference>
<keyword evidence="12 15" id="KW-0482">Metalloprotease</keyword>
<evidence type="ECO:0000256" key="3">
    <source>
        <dbReference type="ARBA" id="ARBA00010550"/>
    </source>
</evidence>
<keyword evidence="15" id="KW-1003">Cell membrane</keyword>
<feature type="active site" evidence="15">
    <location>
        <position position="431"/>
    </location>
</feature>
<dbReference type="GeneID" id="67154353"/>
<dbReference type="HAMAP" id="MF_01458">
    <property type="entry name" value="FtsH"/>
    <property type="match status" value="1"/>
</dbReference>
<dbReference type="FunFam" id="1.10.8.60:FF:000001">
    <property type="entry name" value="ATP-dependent zinc metalloprotease FtsH"/>
    <property type="match status" value="1"/>
</dbReference>
<dbReference type="FunFam" id="3.40.50.300:FF:000001">
    <property type="entry name" value="ATP-dependent zinc metalloprotease FtsH"/>
    <property type="match status" value="1"/>
</dbReference>
<feature type="binding site" evidence="15">
    <location>
        <position position="508"/>
    </location>
    <ligand>
        <name>Zn(2+)</name>
        <dbReference type="ChEBI" id="CHEBI:29105"/>
        <note>catalytic</note>
    </ligand>
</feature>
<keyword evidence="7 15" id="KW-0547">Nucleotide-binding</keyword>
<evidence type="ECO:0000256" key="16">
    <source>
        <dbReference type="RuleBase" id="RU003651"/>
    </source>
</evidence>
<dbReference type="EMBL" id="MT859097">
    <property type="protein sequence ID" value="QQW50508.1"/>
    <property type="molecule type" value="Genomic_DNA"/>
</dbReference>
<comment type="similarity">
    <text evidence="16">Belongs to the AAA ATPase family.</text>
</comment>
<evidence type="ECO:0000256" key="12">
    <source>
        <dbReference type="ARBA" id="ARBA00023049"/>
    </source>
</evidence>
<comment type="cofactor">
    <cofactor evidence="15">
        <name>Zn(2+)</name>
        <dbReference type="ChEBI" id="CHEBI:29105"/>
    </cofactor>
    <text evidence="15">Binds 1 zinc ion per subunit.</text>
</comment>
<dbReference type="AlphaFoldDB" id="A0A7U0KSW5"/>
<sequence length="621" mass="68915">MIVHNLFNSALFIAENNLNVPKNDYTTVRRLTPYGNFLNYLEKGQIKKVDVLRKENLIQAEFADPNVGNRLQTLTTEMPPSDNIAELFSLTSKLENAKVDFAMIDKKNTLDIVVENKEKIELIALIVLNLFLLEYSYGFLTMLSSQLGQKVFGAESETKERKLAEFQSIAGIDEAKGELTEVVEIIKTSESSDSYFRKLGARTPKGVLLIGPPGTGKTLLAKAVASEANMSFELLPGSQFVELFVGVGAGRVRDLFNRAKKKAPCVIFIDEIDAVGKKRGSGYGNDEREQTLNQLLIEMDGFESNKGIIVLAATNRVDVLDSALLRPGRFDRQVYVGLPDVKGRLEILKVHAKNKIFSPDISLDVIAKLTPNFAGADLENLLNESAILAARAKKTVIGRTEIQTALEKIITGLESGLLAEGKVKLLLAYHEIGHAIAATLLKNHEHVDKVTLVPRGNAKGLTWFQQEESESLLSREQLLARIIVALSGRAAEEVIFGKSELTTGANADLRQVKEIATSMVRRFGMSQLGPRSFDLRSKPSFLRPIYSEETLYKIDEQIQLIATTCYIQALNLIKANRIIISILVEKLIKFETIDGESFRSIVNDFTPIPSNADYSYVYDKK</sequence>
<keyword evidence="18" id="KW-0132">Cell division</keyword>
<evidence type="ECO:0000256" key="14">
    <source>
        <dbReference type="ARBA" id="ARBA00023136"/>
    </source>
</evidence>
<accession>A0A7U0KSW5</accession>
<comment type="similarity">
    <text evidence="2 15">In the C-terminal section; belongs to the peptidase M41 family.</text>
</comment>
<dbReference type="EC" id="3.4.24.-" evidence="15"/>
<dbReference type="Gene3D" id="3.40.50.300">
    <property type="entry name" value="P-loop containing nucleotide triphosphate hydrolases"/>
    <property type="match status" value="1"/>
</dbReference>
<dbReference type="GO" id="GO:0004176">
    <property type="term" value="F:ATP-dependent peptidase activity"/>
    <property type="evidence" value="ECO:0007669"/>
    <property type="project" value="InterPro"/>
</dbReference>
<dbReference type="PANTHER" id="PTHR23076">
    <property type="entry name" value="METALLOPROTEASE M41 FTSH"/>
    <property type="match status" value="1"/>
</dbReference>
<dbReference type="GO" id="GO:0016887">
    <property type="term" value="F:ATP hydrolysis activity"/>
    <property type="evidence" value="ECO:0007669"/>
    <property type="project" value="UniProtKB-UniRule"/>
</dbReference>
<dbReference type="Gene3D" id="1.10.8.60">
    <property type="match status" value="1"/>
</dbReference>
<dbReference type="Pfam" id="PF00004">
    <property type="entry name" value="AAA"/>
    <property type="match status" value="1"/>
</dbReference>
<keyword evidence="4 15" id="KW-0645">Protease</keyword>
<comment type="subcellular location">
    <subcellularLocation>
        <location evidence="15">Cell membrane</location>
        <topology evidence="15">Multi-pass membrane protein</topology>
        <orientation evidence="15">Cytoplasmic side</orientation>
    </subcellularLocation>
    <subcellularLocation>
        <location evidence="1">Membrane</location>
    </subcellularLocation>
</comment>
<keyword evidence="8 15" id="KW-0378">Hydrolase</keyword>
<evidence type="ECO:0000259" key="17">
    <source>
        <dbReference type="SMART" id="SM00382"/>
    </source>
</evidence>
<keyword evidence="14 15" id="KW-0472">Membrane</keyword>
<dbReference type="InterPro" id="IPR003959">
    <property type="entry name" value="ATPase_AAA_core"/>
</dbReference>
<dbReference type="PROSITE" id="PS00674">
    <property type="entry name" value="AAA"/>
    <property type="match status" value="1"/>
</dbReference>